<accession>A0A3L8PZM3</accession>
<dbReference type="OrthoDB" id="6199310at2"/>
<dbReference type="InterPro" id="IPR000387">
    <property type="entry name" value="Tyr_Pase_dom"/>
</dbReference>
<dbReference type="PRINTS" id="PR00700">
    <property type="entry name" value="PRTYPHPHTASE"/>
</dbReference>
<dbReference type="SUPFAM" id="SSF52799">
    <property type="entry name" value="(Phosphotyrosine protein) phosphatases II"/>
    <property type="match status" value="1"/>
</dbReference>
<dbReference type="PROSITE" id="PS50055">
    <property type="entry name" value="TYR_PHOSPHATASE_PTP"/>
    <property type="match status" value="1"/>
</dbReference>
<dbReference type="InterPro" id="IPR000242">
    <property type="entry name" value="PTP_cat"/>
</dbReference>
<dbReference type="InterPro" id="IPR029021">
    <property type="entry name" value="Prot-tyrosine_phosphatase-like"/>
</dbReference>
<organism evidence="4 5">
    <name type="scientific">Parashewanella curva</name>
    <dbReference type="NCBI Taxonomy" id="2338552"/>
    <lineage>
        <taxon>Bacteria</taxon>
        <taxon>Pseudomonadati</taxon>
        <taxon>Pseudomonadota</taxon>
        <taxon>Gammaproteobacteria</taxon>
        <taxon>Alteromonadales</taxon>
        <taxon>Shewanellaceae</taxon>
        <taxon>Parashewanella</taxon>
    </lineage>
</organism>
<sequence>MASRVPPNLTPLTERLDSADEPSQRDEKLFEHDVNQCSEQNESHAGLVKYHRQNSEEPEFKSLQLPLTTEDMVGSDLFKNYKTSGGAKNFEPTQPRIKVLFENLTDVTSYLVRQASGEREQLEVCLPNPPFARFTDISCSLKTHVILNSVDGFDIKQNAMHSNYVDLLDQQKHIATQYPINKEEAAHFWLMAMQNNTDIIIDLTQKGDKDCVPYYPLPKNVKAKATRKEREKAMDSQVAFSFGVKPKNAHDEIDQPSNKDHKVSPELIVKLATEPTESKVRSTSVYKVTFNREVKLIRRFHCKIWRDHGAVSTEEFDELIKELAKYKYQNFIIHCRAGVGRTMTLCAGLELHRKFENGEINRENYQEIVFKTVMKLRYQRGPSSVQTQNQFELIMRTVYLWVVEAEKNSLTNSKKKK</sequence>
<evidence type="ECO:0000256" key="1">
    <source>
        <dbReference type="SAM" id="MobiDB-lite"/>
    </source>
</evidence>
<dbReference type="SMART" id="SM00404">
    <property type="entry name" value="PTPc_motif"/>
    <property type="match status" value="1"/>
</dbReference>
<evidence type="ECO:0000259" key="2">
    <source>
        <dbReference type="PROSITE" id="PS50055"/>
    </source>
</evidence>
<evidence type="ECO:0000313" key="5">
    <source>
        <dbReference type="Proteomes" id="UP000281474"/>
    </source>
</evidence>
<dbReference type="Proteomes" id="UP000281474">
    <property type="component" value="Unassembled WGS sequence"/>
</dbReference>
<proteinExistence type="predicted"/>
<dbReference type="AlphaFoldDB" id="A0A3L8PZM3"/>
<dbReference type="PROSITE" id="PS50056">
    <property type="entry name" value="TYR_PHOSPHATASE_2"/>
    <property type="match status" value="1"/>
</dbReference>
<dbReference type="InterPro" id="IPR003595">
    <property type="entry name" value="Tyr_Pase_cat"/>
</dbReference>
<feature type="region of interest" description="Disordered" evidence="1">
    <location>
        <begin position="1"/>
        <end position="27"/>
    </location>
</feature>
<dbReference type="RefSeq" id="WP_121838732.1">
    <property type="nucleotide sequence ID" value="NZ_ML014772.1"/>
</dbReference>
<gene>
    <name evidence="4" type="ORF">D5018_09290</name>
</gene>
<dbReference type="Pfam" id="PF00102">
    <property type="entry name" value="Y_phosphatase"/>
    <property type="match status" value="1"/>
</dbReference>
<dbReference type="GO" id="GO:0004725">
    <property type="term" value="F:protein tyrosine phosphatase activity"/>
    <property type="evidence" value="ECO:0007669"/>
    <property type="project" value="InterPro"/>
</dbReference>
<evidence type="ECO:0000313" key="4">
    <source>
        <dbReference type="EMBL" id="RLV59988.1"/>
    </source>
</evidence>
<reference evidence="4 5" key="1">
    <citation type="submission" date="2018-09" db="EMBL/GenBank/DDBJ databases">
        <title>Phylogeny of the Shewanellaceae, and recommendation for two new genera, Pseudoshewanella and Parashewanella.</title>
        <authorList>
            <person name="Wang G."/>
        </authorList>
    </citation>
    <scope>NUCLEOTIDE SEQUENCE [LARGE SCALE GENOMIC DNA]</scope>
    <source>
        <strain evidence="4 5">C51</strain>
    </source>
</reference>
<dbReference type="SMART" id="SM00194">
    <property type="entry name" value="PTPc"/>
    <property type="match status" value="1"/>
</dbReference>
<protein>
    <recommendedName>
        <fullName evidence="6">Protein-tyrosine-phosphatase</fullName>
    </recommendedName>
</protein>
<dbReference type="PANTHER" id="PTHR19134">
    <property type="entry name" value="RECEPTOR-TYPE TYROSINE-PROTEIN PHOSPHATASE"/>
    <property type="match status" value="1"/>
</dbReference>
<dbReference type="CDD" id="cd00047">
    <property type="entry name" value="PTPc"/>
    <property type="match status" value="1"/>
</dbReference>
<dbReference type="InterPro" id="IPR050348">
    <property type="entry name" value="Protein-Tyr_Phosphatase"/>
</dbReference>
<dbReference type="Gene3D" id="3.90.190.10">
    <property type="entry name" value="Protein tyrosine phosphatase superfamily"/>
    <property type="match status" value="1"/>
</dbReference>
<feature type="compositionally biased region" description="Basic and acidic residues" evidence="1">
    <location>
        <begin position="14"/>
        <end position="27"/>
    </location>
</feature>
<evidence type="ECO:0000259" key="3">
    <source>
        <dbReference type="PROSITE" id="PS50056"/>
    </source>
</evidence>
<evidence type="ECO:0008006" key="6">
    <source>
        <dbReference type="Google" id="ProtNLM"/>
    </source>
</evidence>
<feature type="domain" description="Tyrosine-protein phosphatase" evidence="2">
    <location>
        <begin position="133"/>
        <end position="401"/>
    </location>
</feature>
<name>A0A3L8PZM3_9GAMM</name>
<feature type="domain" description="Tyrosine specific protein phosphatases" evidence="3">
    <location>
        <begin position="314"/>
        <end position="392"/>
    </location>
</feature>
<dbReference type="EMBL" id="QZEI01000023">
    <property type="protein sequence ID" value="RLV59988.1"/>
    <property type="molecule type" value="Genomic_DNA"/>
</dbReference>
<dbReference type="PANTHER" id="PTHR19134:SF449">
    <property type="entry name" value="TYROSINE-PROTEIN PHOSPHATASE 1"/>
    <property type="match status" value="1"/>
</dbReference>
<comment type="caution">
    <text evidence="4">The sequence shown here is derived from an EMBL/GenBank/DDBJ whole genome shotgun (WGS) entry which is preliminary data.</text>
</comment>
<keyword evidence="5" id="KW-1185">Reference proteome</keyword>